<feature type="compositionally biased region" description="Gly residues" evidence="1">
    <location>
        <begin position="327"/>
        <end position="338"/>
    </location>
</feature>
<dbReference type="ExpressionAtlas" id="A0A2K3LY56">
    <property type="expression patterns" value="baseline"/>
</dbReference>
<proteinExistence type="predicted"/>
<protein>
    <recommendedName>
        <fullName evidence="7">Retrotransposon Copia-like N-terminal domain-containing protein</fullName>
    </recommendedName>
</protein>
<feature type="region of interest" description="Disordered" evidence="1">
    <location>
        <begin position="314"/>
        <end position="339"/>
    </location>
</feature>
<accession>A0A2K3LY56</accession>
<feature type="domain" description="Retrovirus-related Pol polyprotein from transposon TNT 1-94-like beta-barrel" evidence="4">
    <location>
        <begin position="391"/>
        <end position="437"/>
    </location>
</feature>
<dbReference type="InterPro" id="IPR029472">
    <property type="entry name" value="Copia-like_N"/>
</dbReference>
<dbReference type="PANTHER" id="PTHR37610">
    <property type="entry name" value="CCHC-TYPE DOMAIN-CONTAINING PROTEIN"/>
    <property type="match status" value="1"/>
</dbReference>
<evidence type="ECO:0000256" key="1">
    <source>
        <dbReference type="SAM" id="MobiDB-lite"/>
    </source>
</evidence>
<feature type="domain" description="Retrotransposon gag" evidence="2">
    <location>
        <begin position="127"/>
        <end position="215"/>
    </location>
</feature>
<evidence type="ECO:0000313" key="6">
    <source>
        <dbReference type="Proteomes" id="UP000236291"/>
    </source>
</evidence>
<feature type="region of interest" description="Disordered" evidence="1">
    <location>
        <begin position="1"/>
        <end position="50"/>
    </location>
</feature>
<dbReference type="STRING" id="57577.A0A2K3LY56"/>
<sequence length="499" mass="55437">MAGEIKNTDNNKVVDSGEKGTSKESADGGKARKTISPYDITPNDNPGSLVTQVQLKGENYDEWASSLRTALRARKKFGFVDGTIKKPDEDSPDLEDWWTNNSLLVSWIMNTIEPSVRSTMSHMEVAHDLWEDIKERFSVVNGPRIQQLKAELADCKQKGSTILAYFGKMKKLWEELANYEQIPSCKCGKCTCNIGVVLQKKREEERVHQFLMGLDDTSYGTVRSNLLTQDPLPALNRVYSVLVQEERVRTITRGKEDTGEVMSFAVQARNQTRGRSEGPSKTTPCSHCNRPGHEPDGCFELIGYPDWWGERPRGARQGAKRGKEGMTVGGRGRGGRGGPIKANVMQTVSNNTAENVNSLSNEQWEVLLNLVRNVQTGATEKLTGKHISMKWIIDTGATHHMTGQLNCLSNVQDVKHCPVNLPNGKHLIATKEGTMVLCDSLSLTNFTKQFCAIQDPMSRMLIGVGEQKEGLYYFQKMGAATVMQAGEVVAYPIELVMYA</sequence>
<dbReference type="EMBL" id="ASHM01044189">
    <property type="protein sequence ID" value="PNX83470.1"/>
    <property type="molecule type" value="Genomic_DNA"/>
</dbReference>
<dbReference type="AlphaFoldDB" id="A0A2K3LY56"/>
<gene>
    <name evidence="5" type="ORF">L195_g039513</name>
</gene>
<reference evidence="5 6" key="1">
    <citation type="journal article" date="2014" name="Am. J. Bot.">
        <title>Genome assembly and annotation for red clover (Trifolium pratense; Fabaceae).</title>
        <authorList>
            <person name="Istvanek J."/>
            <person name="Jaros M."/>
            <person name="Krenek A."/>
            <person name="Repkova J."/>
        </authorList>
    </citation>
    <scope>NUCLEOTIDE SEQUENCE [LARGE SCALE GENOMIC DNA]</scope>
    <source>
        <strain evidence="6">cv. Tatra</strain>
        <tissue evidence="5">Young leaves</tissue>
    </source>
</reference>
<evidence type="ECO:0000259" key="2">
    <source>
        <dbReference type="Pfam" id="PF03732"/>
    </source>
</evidence>
<dbReference type="Pfam" id="PF22936">
    <property type="entry name" value="Pol_BBD"/>
    <property type="match status" value="1"/>
</dbReference>
<evidence type="ECO:0000259" key="4">
    <source>
        <dbReference type="Pfam" id="PF22936"/>
    </source>
</evidence>
<dbReference type="Pfam" id="PF03732">
    <property type="entry name" value="Retrotrans_gag"/>
    <property type="match status" value="1"/>
</dbReference>
<dbReference type="PANTHER" id="PTHR37610:SF101">
    <property type="entry name" value="(RAPE) HYPOTHETICAL PROTEIN"/>
    <property type="match status" value="1"/>
</dbReference>
<feature type="compositionally biased region" description="Basic and acidic residues" evidence="1">
    <location>
        <begin position="15"/>
        <end position="30"/>
    </location>
</feature>
<dbReference type="Pfam" id="PF14244">
    <property type="entry name" value="Retrotran_gag_3"/>
    <property type="match status" value="1"/>
</dbReference>
<evidence type="ECO:0008006" key="7">
    <source>
        <dbReference type="Google" id="ProtNLM"/>
    </source>
</evidence>
<evidence type="ECO:0000313" key="5">
    <source>
        <dbReference type="EMBL" id="PNX83470.1"/>
    </source>
</evidence>
<dbReference type="InterPro" id="IPR054722">
    <property type="entry name" value="PolX-like_BBD"/>
</dbReference>
<reference evidence="5 6" key="2">
    <citation type="journal article" date="2017" name="Front. Plant Sci.">
        <title>Gene Classification and Mining of Molecular Markers Useful in Red Clover (Trifolium pratense) Breeding.</title>
        <authorList>
            <person name="Istvanek J."/>
            <person name="Dluhosova J."/>
            <person name="Dluhos P."/>
            <person name="Patkova L."/>
            <person name="Nedelnik J."/>
            <person name="Repkova J."/>
        </authorList>
    </citation>
    <scope>NUCLEOTIDE SEQUENCE [LARGE SCALE GENOMIC DNA]</scope>
    <source>
        <strain evidence="6">cv. Tatra</strain>
        <tissue evidence="5">Young leaves</tissue>
    </source>
</reference>
<dbReference type="Proteomes" id="UP000236291">
    <property type="component" value="Unassembled WGS sequence"/>
</dbReference>
<comment type="caution">
    <text evidence="5">The sequence shown here is derived from an EMBL/GenBank/DDBJ whole genome shotgun (WGS) entry which is preliminary data.</text>
</comment>
<dbReference type="InterPro" id="IPR005162">
    <property type="entry name" value="Retrotrans_gag_dom"/>
</dbReference>
<evidence type="ECO:0000259" key="3">
    <source>
        <dbReference type="Pfam" id="PF14244"/>
    </source>
</evidence>
<feature type="domain" description="Retrotransposon Copia-like N-terminal" evidence="3">
    <location>
        <begin position="42"/>
        <end position="88"/>
    </location>
</feature>
<name>A0A2K3LY56_TRIPR</name>
<organism evidence="5 6">
    <name type="scientific">Trifolium pratense</name>
    <name type="common">Red clover</name>
    <dbReference type="NCBI Taxonomy" id="57577"/>
    <lineage>
        <taxon>Eukaryota</taxon>
        <taxon>Viridiplantae</taxon>
        <taxon>Streptophyta</taxon>
        <taxon>Embryophyta</taxon>
        <taxon>Tracheophyta</taxon>
        <taxon>Spermatophyta</taxon>
        <taxon>Magnoliopsida</taxon>
        <taxon>eudicotyledons</taxon>
        <taxon>Gunneridae</taxon>
        <taxon>Pentapetalae</taxon>
        <taxon>rosids</taxon>
        <taxon>fabids</taxon>
        <taxon>Fabales</taxon>
        <taxon>Fabaceae</taxon>
        <taxon>Papilionoideae</taxon>
        <taxon>50 kb inversion clade</taxon>
        <taxon>NPAAA clade</taxon>
        <taxon>Hologalegina</taxon>
        <taxon>IRL clade</taxon>
        <taxon>Trifolieae</taxon>
        <taxon>Trifolium</taxon>
    </lineage>
</organism>